<dbReference type="EMBL" id="DSLG01000002">
    <property type="protein sequence ID" value="HEA86699.1"/>
    <property type="molecule type" value="Genomic_DNA"/>
</dbReference>
<accession>A0A7C1N9B0</accession>
<dbReference type="AlphaFoldDB" id="A0A7C1N9B0"/>
<evidence type="ECO:0000313" key="1">
    <source>
        <dbReference type="EMBL" id="HEA86699.1"/>
    </source>
</evidence>
<sequence length="126" mass="14117">MLHKLLHQGIKLFQKVSISTLDLEFRVSCRLIARSESDSLFAAAAVGMEYLDNNDSLLGETRIVYATAGCNWQNSPTLHLIRVPDTVNWYDYHIYISSELDSLPGIQRSEIKSIKVTLLGFVSGNS</sequence>
<gene>
    <name evidence="1" type="ORF">ENP94_01650</name>
</gene>
<comment type="caution">
    <text evidence="1">The sequence shown here is derived from an EMBL/GenBank/DDBJ whole genome shotgun (WGS) entry which is preliminary data.</text>
</comment>
<reference evidence="1" key="1">
    <citation type="journal article" date="2020" name="mSystems">
        <title>Genome- and Community-Level Interaction Insights into Carbon Utilization and Element Cycling Functions of Hydrothermarchaeota in Hydrothermal Sediment.</title>
        <authorList>
            <person name="Zhou Z."/>
            <person name="Liu Y."/>
            <person name="Xu W."/>
            <person name="Pan J."/>
            <person name="Luo Z.H."/>
            <person name="Li M."/>
        </authorList>
    </citation>
    <scope>NUCLEOTIDE SEQUENCE [LARGE SCALE GENOMIC DNA]</scope>
    <source>
        <strain evidence="1">SpSt-265</strain>
    </source>
</reference>
<name>A0A7C1N9B0_UNCW3</name>
<protein>
    <submittedName>
        <fullName evidence="1">Uncharacterized protein</fullName>
    </submittedName>
</protein>
<proteinExistence type="predicted"/>
<organism evidence="1">
    <name type="scientific">candidate division WOR-3 bacterium</name>
    <dbReference type="NCBI Taxonomy" id="2052148"/>
    <lineage>
        <taxon>Bacteria</taxon>
        <taxon>Bacteria division WOR-3</taxon>
    </lineage>
</organism>